<reference evidence="1" key="1">
    <citation type="journal article" date="2016" name="Ticks Tick Borne Dis.">
        <title>De novo assembly and annotation of the salivary gland transcriptome of Rhipicephalus appendiculatus male and female ticks during blood feeding.</title>
        <authorList>
            <person name="de Castro M.H."/>
            <person name="de Klerk D."/>
            <person name="Pienaar R."/>
            <person name="Latif A.A."/>
            <person name="Rees D.J."/>
            <person name="Mans B.J."/>
        </authorList>
    </citation>
    <scope>NUCLEOTIDE SEQUENCE</scope>
    <source>
        <tissue evidence="1">Salivary glands</tissue>
    </source>
</reference>
<sequence>VSAVVFLSWNLPNSPHLPVLGKVGTALQETLADRVKGAFRFVDDYLNFQPKSDRPDCITEVLSAFQEGRGLFFTEELPSDNQIQFLDSQLDFMGIIRAGFITQGLQNLF</sequence>
<feature type="non-terminal residue" evidence="1">
    <location>
        <position position="1"/>
    </location>
</feature>
<dbReference type="AlphaFoldDB" id="A0A131ZAQ3"/>
<protein>
    <submittedName>
        <fullName evidence="1">Tick transposon</fullName>
    </submittedName>
</protein>
<evidence type="ECO:0000313" key="1">
    <source>
        <dbReference type="EMBL" id="JAP87902.1"/>
    </source>
</evidence>
<name>A0A131ZAQ3_RHIAP</name>
<organism evidence="1">
    <name type="scientific">Rhipicephalus appendiculatus</name>
    <name type="common">Brown ear tick</name>
    <dbReference type="NCBI Taxonomy" id="34631"/>
    <lineage>
        <taxon>Eukaryota</taxon>
        <taxon>Metazoa</taxon>
        <taxon>Ecdysozoa</taxon>
        <taxon>Arthropoda</taxon>
        <taxon>Chelicerata</taxon>
        <taxon>Arachnida</taxon>
        <taxon>Acari</taxon>
        <taxon>Parasitiformes</taxon>
        <taxon>Ixodida</taxon>
        <taxon>Ixodoidea</taxon>
        <taxon>Ixodidae</taxon>
        <taxon>Rhipicephalinae</taxon>
        <taxon>Rhipicephalus</taxon>
        <taxon>Rhipicephalus</taxon>
    </lineage>
</organism>
<accession>A0A131ZAQ3</accession>
<dbReference type="EMBL" id="GEDV01000655">
    <property type="protein sequence ID" value="JAP87902.1"/>
    <property type="molecule type" value="Transcribed_RNA"/>
</dbReference>
<proteinExistence type="predicted"/>